<reference evidence="2" key="2">
    <citation type="submission" date="2015-01" db="EMBL/GenBank/DDBJ databases">
        <title>Evolutionary Origins and Diversification of the Mycorrhizal Mutualists.</title>
        <authorList>
            <consortium name="DOE Joint Genome Institute"/>
            <consortium name="Mycorrhizal Genomics Consortium"/>
            <person name="Kohler A."/>
            <person name="Kuo A."/>
            <person name="Nagy L.G."/>
            <person name="Floudas D."/>
            <person name="Copeland A."/>
            <person name="Barry K.W."/>
            <person name="Cichocki N."/>
            <person name="Veneault-Fourrey C."/>
            <person name="LaButti K."/>
            <person name="Lindquist E.A."/>
            <person name="Lipzen A."/>
            <person name="Lundell T."/>
            <person name="Morin E."/>
            <person name="Murat C."/>
            <person name="Riley R."/>
            <person name="Ohm R."/>
            <person name="Sun H."/>
            <person name="Tunlid A."/>
            <person name="Henrissat B."/>
            <person name="Grigoriev I.V."/>
            <person name="Hibbett D.S."/>
            <person name="Martin F."/>
        </authorList>
    </citation>
    <scope>NUCLEOTIDE SEQUENCE [LARGE SCALE GENOMIC DNA]</scope>
    <source>
        <strain evidence="2">h7</strain>
    </source>
</reference>
<proteinExistence type="predicted"/>
<keyword evidence="2" id="KW-1185">Reference proteome</keyword>
<evidence type="ECO:0000313" key="2">
    <source>
        <dbReference type="Proteomes" id="UP000053424"/>
    </source>
</evidence>
<protein>
    <submittedName>
        <fullName evidence="1">Uncharacterized protein</fullName>
    </submittedName>
</protein>
<reference evidence="1 2" key="1">
    <citation type="submission" date="2014-04" db="EMBL/GenBank/DDBJ databases">
        <authorList>
            <consortium name="DOE Joint Genome Institute"/>
            <person name="Kuo A."/>
            <person name="Gay G."/>
            <person name="Dore J."/>
            <person name="Kohler A."/>
            <person name="Nagy L.G."/>
            <person name="Floudas D."/>
            <person name="Copeland A."/>
            <person name="Barry K.W."/>
            <person name="Cichocki N."/>
            <person name="Veneault-Fourrey C."/>
            <person name="LaButti K."/>
            <person name="Lindquist E.A."/>
            <person name="Lipzen A."/>
            <person name="Lundell T."/>
            <person name="Morin E."/>
            <person name="Murat C."/>
            <person name="Sun H."/>
            <person name="Tunlid A."/>
            <person name="Henrissat B."/>
            <person name="Grigoriev I.V."/>
            <person name="Hibbett D.S."/>
            <person name="Martin F."/>
            <person name="Nordberg H.P."/>
            <person name="Cantor M.N."/>
            <person name="Hua S.X."/>
        </authorList>
    </citation>
    <scope>NUCLEOTIDE SEQUENCE [LARGE SCALE GENOMIC DNA]</scope>
    <source>
        <strain evidence="2">h7</strain>
    </source>
</reference>
<accession>A0A0C2Z2E5</accession>
<gene>
    <name evidence="1" type="ORF">M413DRAFT_439085</name>
</gene>
<organism evidence="1 2">
    <name type="scientific">Hebeloma cylindrosporum</name>
    <dbReference type="NCBI Taxonomy" id="76867"/>
    <lineage>
        <taxon>Eukaryota</taxon>
        <taxon>Fungi</taxon>
        <taxon>Dikarya</taxon>
        <taxon>Basidiomycota</taxon>
        <taxon>Agaricomycotina</taxon>
        <taxon>Agaricomycetes</taxon>
        <taxon>Agaricomycetidae</taxon>
        <taxon>Agaricales</taxon>
        <taxon>Agaricineae</taxon>
        <taxon>Hymenogastraceae</taxon>
        <taxon>Hebeloma</taxon>
    </lineage>
</organism>
<sequence length="65" mass="7093">MTFPDDAPVKLVKAYTTVLGATLPANETGTVQASMESQTHNRVYTIHFDNYGKHHGIPHAVLTKA</sequence>
<evidence type="ECO:0000313" key="1">
    <source>
        <dbReference type="EMBL" id="KIM47417.1"/>
    </source>
</evidence>
<dbReference type="HOGENOM" id="CLU_2849921_0_0_1"/>
<dbReference type="Proteomes" id="UP000053424">
    <property type="component" value="Unassembled WGS sequence"/>
</dbReference>
<name>A0A0C2Z2E5_HEBCY</name>
<dbReference type="AlphaFoldDB" id="A0A0C2Z2E5"/>
<dbReference type="EMBL" id="KN831769">
    <property type="protein sequence ID" value="KIM47417.1"/>
    <property type="molecule type" value="Genomic_DNA"/>
</dbReference>